<evidence type="ECO:0000313" key="2">
    <source>
        <dbReference type="Proteomes" id="UP001163603"/>
    </source>
</evidence>
<dbReference type="Proteomes" id="UP001163603">
    <property type="component" value="Chromosome 12"/>
</dbReference>
<proteinExistence type="predicted"/>
<name>A0ACC0XIL0_9ROSI</name>
<reference evidence="2" key="1">
    <citation type="journal article" date="2023" name="G3 (Bethesda)">
        <title>Genome assembly and association tests identify interacting loci associated with vigor, precocity, and sex in interspecific pistachio rootstocks.</title>
        <authorList>
            <person name="Palmer W."/>
            <person name="Jacygrad E."/>
            <person name="Sagayaradj S."/>
            <person name="Cavanaugh K."/>
            <person name="Han R."/>
            <person name="Bertier L."/>
            <person name="Beede B."/>
            <person name="Kafkas S."/>
            <person name="Golino D."/>
            <person name="Preece J."/>
            <person name="Michelmore R."/>
        </authorList>
    </citation>
    <scope>NUCLEOTIDE SEQUENCE [LARGE SCALE GENOMIC DNA]</scope>
</reference>
<dbReference type="EMBL" id="CM047747">
    <property type="protein sequence ID" value="KAJ0018077.1"/>
    <property type="molecule type" value="Genomic_DNA"/>
</dbReference>
<sequence>MLHVQVKEMINSNGNNVLWLKKYKKNNSNYPLAKEGVVTIDVANDTRTSSVKLNDVYHVPGA</sequence>
<organism evidence="1 2">
    <name type="scientific">Pistacia integerrima</name>
    <dbReference type="NCBI Taxonomy" id="434235"/>
    <lineage>
        <taxon>Eukaryota</taxon>
        <taxon>Viridiplantae</taxon>
        <taxon>Streptophyta</taxon>
        <taxon>Embryophyta</taxon>
        <taxon>Tracheophyta</taxon>
        <taxon>Spermatophyta</taxon>
        <taxon>Magnoliopsida</taxon>
        <taxon>eudicotyledons</taxon>
        <taxon>Gunneridae</taxon>
        <taxon>Pentapetalae</taxon>
        <taxon>rosids</taxon>
        <taxon>malvids</taxon>
        <taxon>Sapindales</taxon>
        <taxon>Anacardiaceae</taxon>
        <taxon>Pistacia</taxon>
    </lineage>
</organism>
<evidence type="ECO:0000313" key="1">
    <source>
        <dbReference type="EMBL" id="KAJ0018077.1"/>
    </source>
</evidence>
<accession>A0ACC0XIL0</accession>
<protein>
    <submittedName>
        <fullName evidence="1">Uncharacterized protein</fullName>
    </submittedName>
</protein>
<comment type="caution">
    <text evidence="1">The sequence shown here is derived from an EMBL/GenBank/DDBJ whole genome shotgun (WGS) entry which is preliminary data.</text>
</comment>
<gene>
    <name evidence="1" type="ORF">Pint_11130</name>
</gene>
<keyword evidence="2" id="KW-1185">Reference proteome</keyword>